<dbReference type="AlphaFoldDB" id="A0A5C7DWN3"/>
<evidence type="ECO:0000313" key="2">
    <source>
        <dbReference type="EMBL" id="TXE79071.1"/>
    </source>
</evidence>
<gene>
    <name evidence="2" type="ORF">FPD46_07270</name>
</gene>
<accession>A0A5C7DWN3</accession>
<feature type="transmembrane region" description="Helical" evidence="1">
    <location>
        <begin position="55"/>
        <end position="76"/>
    </location>
</feature>
<dbReference type="Proteomes" id="UP000321310">
    <property type="component" value="Unassembled WGS sequence"/>
</dbReference>
<dbReference type="EMBL" id="VOWB01000079">
    <property type="protein sequence ID" value="TXE79071.1"/>
    <property type="molecule type" value="Genomic_DNA"/>
</dbReference>
<protein>
    <submittedName>
        <fullName evidence="2">Uncharacterized protein</fullName>
    </submittedName>
</protein>
<evidence type="ECO:0000313" key="3">
    <source>
        <dbReference type="Proteomes" id="UP000321310"/>
    </source>
</evidence>
<sequence>MHQNSFKEFIDIFSKLKNVESDDFSKDDLKFNIDEFIEFTKESVIDFTKLTAGGIASLGAGALAGIGAYGSVGLLASASTGTLISTLSGAAATNATLAWLGGGSLAAGGFGMAGGMAVLGGIVAAPVLAVGGFLYSKVGEQAFDEAKSNLHKAKAAASEMDTARIATTAIGSIVNESLIAIQNLDGILIKELQTFKLMIIRENDYSKFTDGEKTYTQFIVNLVKAISGICKVNVLTEDGIVNKEFKKAVQIAQNLNKEIQTI</sequence>
<proteinExistence type="predicted"/>
<name>A0A5C7DWN3_9BACT</name>
<evidence type="ECO:0000256" key="1">
    <source>
        <dbReference type="SAM" id="Phobius"/>
    </source>
</evidence>
<feature type="transmembrane region" description="Helical" evidence="1">
    <location>
        <begin position="113"/>
        <end position="135"/>
    </location>
</feature>
<keyword evidence="1" id="KW-0812">Transmembrane</keyword>
<feature type="transmembrane region" description="Helical" evidence="1">
    <location>
        <begin position="83"/>
        <end position="101"/>
    </location>
</feature>
<keyword evidence="1" id="KW-0472">Membrane</keyword>
<organism evidence="2 3">
    <name type="scientific">Campylobacter peloridis</name>
    <dbReference type="NCBI Taxonomy" id="488546"/>
    <lineage>
        <taxon>Bacteria</taxon>
        <taxon>Pseudomonadati</taxon>
        <taxon>Campylobacterota</taxon>
        <taxon>Epsilonproteobacteria</taxon>
        <taxon>Campylobacterales</taxon>
        <taxon>Campylobacteraceae</taxon>
        <taxon>Campylobacter</taxon>
    </lineage>
</organism>
<keyword evidence="1" id="KW-1133">Transmembrane helix</keyword>
<reference evidence="2 3" key="1">
    <citation type="submission" date="2019-07" db="EMBL/GenBank/DDBJ databases">
        <title>Rapid identification of Enteric Bacteria from Whole Genome Sequences (WGS) using Average Nucleotide Identity (ANI).</title>
        <authorList>
            <person name="Lane C."/>
        </authorList>
    </citation>
    <scope>NUCLEOTIDE SEQUENCE [LARGE SCALE GENOMIC DNA]</scope>
    <source>
        <strain evidence="2 3">2016D-0250</strain>
    </source>
</reference>
<comment type="caution">
    <text evidence="2">The sequence shown here is derived from an EMBL/GenBank/DDBJ whole genome shotgun (WGS) entry which is preliminary data.</text>
</comment>